<name>A0A5N5HW63_9ROSA</name>
<sequence length="343" mass="40114">MVQPYFKAQSEIDECEDVEDYDYGNHDDVRDENFASVKMVKRIRVTRMRRVMRMKEQQDDVQQTYRRTKLMEEHVEMINKRIEELEDINVALQVENGKRIKELEAKIIEEQLWTSKDNTNNQMLEKYQEDHLATRMDIATEFANPMDVSTRQNEANVQENASTTPESPEVDVMQKRVRKKRKLSCYKYDTIYKKRKKQDDDLPSYNQEINVETSKEAAKDDSDKLELLEHANKKPKMKVQLSKLKWGKISQVTYESEPPNVVCTTGWHLPWIQGERTVQEVKDHVKVGPDLGRSTNTGVQDNEYQMHPSITIYITTINIIMYSPVAYLGSATSCNILQSYTNA</sequence>
<dbReference type="AlphaFoldDB" id="A0A5N5HW63"/>
<keyword evidence="3" id="KW-1185">Reference proteome</keyword>
<proteinExistence type="predicted"/>
<protein>
    <submittedName>
        <fullName evidence="2">S2-RNase</fullName>
    </submittedName>
</protein>
<accession>A0A5N5HW63</accession>
<reference evidence="2 3" key="1">
    <citation type="submission" date="2019-09" db="EMBL/GenBank/DDBJ databases">
        <authorList>
            <person name="Ou C."/>
        </authorList>
    </citation>
    <scope>NUCLEOTIDE SEQUENCE [LARGE SCALE GENOMIC DNA]</scope>
    <source>
        <strain evidence="2">S2</strain>
        <tissue evidence="2">Leaf</tissue>
    </source>
</reference>
<evidence type="ECO:0000313" key="2">
    <source>
        <dbReference type="EMBL" id="KAB2630461.1"/>
    </source>
</evidence>
<dbReference type="EMBL" id="SMOL01000143">
    <property type="protein sequence ID" value="KAB2630461.1"/>
    <property type="molecule type" value="Genomic_DNA"/>
</dbReference>
<comment type="caution">
    <text evidence="2">The sequence shown here is derived from an EMBL/GenBank/DDBJ whole genome shotgun (WGS) entry which is preliminary data.</text>
</comment>
<organism evidence="2 3">
    <name type="scientific">Pyrus ussuriensis x Pyrus communis</name>
    <dbReference type="NCBI Taxonomy" id="2448454"/>
    <lineage>
        <taxon>Eukaryota</taxon>
        <taxon>Viridiplantae</taxon>
        <taxon>Streptophyta</taxon>
        <taxon>Embryophyta</taxon>
        <taxon>Tracheophyta</taxon>
        <taxon>Spermatophyta</taxon>
        <taxon>Magnoliopsida</taxon>
        <taxon>eudicotyledons</taxon>
        <taxon>Gunneridae</taxon>
        <taxon>Pentapetalae</taxon>
        <taxon>rosids</taxon>
        <taxon>fabids</taxon>
        <taxon>Rosales</taxon>
        <taxon>Rosaceae</taxon>
        <taxon>Amygdaloideae</taxon>
        <taxon>Maleae</taxon>
        <taxon>Pyrus</taxon>
    </lineage>
</organism>
<evidence type="ECO:0000256" key="1">
    <source>
        <dbReference type="SAM" id="MobiDB-lite"/>
    </source>
</evidence>
<gene>
    <name evidence="2" type="ORF">D8674_007980</name>
</gene>
<feature type="region of interest" description="Disordered" evidence="1">
    <location>
        <begin position="149"/>
        <end position="170"/>
    </location>
</feature>
<reference evidence="2 3" key="3">
    <citation type="submission" date="2019-11" db="EMBL/GenBank/DDBJ databases">
        <title>A de novo genome assembly of a pear dwarfing rootstock.</title>
        <authorList>
            <person name="Wang F."/>
            <person name="Wang J."/>
            <person name="Li S."/>
            <person name="Zhang Y."/>
            <person name="Fang M."/>
            <person name="Ma L."/>
            <person name="Zhao Y."/>
            <person name="Jiang S."/>
        </authorList>
    </citation>
    <scope>NUCLEOTIDE SEQUENCE [LARGE SCALE GENOMIC DNA]</scope>
    <source>
        <strain evidence="2">S2</strain>
        <tissue evidence="2">Leaf</tissue>
    </source>
</reference>
<dbReference type="Proteomes" id="UP000327157">
    <property type="component" value="Chromosome 12"/>
</dbReference>
<feature type="compositionally biased region" description="Polar residues" evidence="1">
    <location>
        <begin position="149"/>
        <end position="166"/>
    </location>
</feature>
<evidence type="ECO:0000313" key="3">
    <source>
        <dbReference type="Proteomes" id="UP000327157"/>
    </source>
</evidence>
<reference evidence="3" key="2">
    <citation type="submission" date="2019-10" db="EMBL/GenBank/DDBJ databases">
        <title>A de novo genome assembly of a pear dwarfing rootstock.</title>
        <authorList>
            <person name="Wang F."/>
            <person name="Wang J."/>
            <person name="Li S."/>
            <person name="Zhang Y."/>
            <person name="Fang M."/>
            <person name="Ma L."/>
            <person name="Zhao Y."/>
            <person name="Jiang S."/>
        </authorList>
    </citation>
    <scope>NUCLEOTIDE SEQUENCE [LARGE SCALE GENOMIC DNA]</scope>
</reference>